<name>A0A5B0PAT6_PUCGR</name>
<dbReference type="PANTHER" id="PTHR10073:SF47">
    <property type="entry name" value="DNA MISMATCH REPAIR PROTEIN MLH3"/>
    <property type="match status" value="1"/>
</dbReference>
<dbReference type="EMBL" id="VDEP01000173">
    <property type="protein sequence ID" value="KAA1126075.1"/>
    <property type="molecule type" value="Genomic_DNA"/>
</dbReference>
<evidence type="ECO:0000313" key="6">
    <source>
        <dbReference type="Proteomes" id="UP000324748"/>
    </source>
</evidence>
<evidence type="ECO:0000313" key="7">
    <source>
        <dbReference type="Proteomes" id="UP000325313"/>
    </source>
</evidence>
<dbReference type="GO" id="GO:0032300">
    <property type="term" value="C:mismatch repair complex"/>
    <property type="evidence" value="ECO:0007669"/>
    <property type="project" value="InterPro"/>
</dbReference>
<evidence type="ECO:0000256" key="1">
    <source>
        <dbReference type="ARBA" id="ARBA00006082"/>
    </source>
</evidence>
<feature type="compositionally biased region" description="Polar residues" evidence="2">
    <location>
        <begin position="406"/>
        <end position="429"/>
    </location>
</feature>
<dbReference type="InterPro" id="IPR037198">
    <property type="entry name" value="MutL_C_sf"/>
</dbReference>
<dbReference type="OrthoDB" id="429932at2759"/>
<reference evidence="6 7" key="1">
    <citation type="submission" date="2019-05" db="EMBL/GenBank/DDBJ databases">
        <title>Emergence of the Ug99 lineage of the wheat stem rust pathogen through somatic hybridization.</title>
        <authorList>
            <person name="Li F."/>
            <person name="Upadhyaya N.M."/>
            <person name="Sperschneider J."/>
            <person name="Matny O."/>
            <person name="Nguyen-Phuc H."/>
            <person name="Mago R."/>
            <person name="Raley C."/>
            <person name="Miller M.E."/>
            <person name="Silverstein K.A.T."/>
            <person name="Henningsen E."/>
            <person name="Hirsch C.D."/>
            <person name="Visser B."/>
            <person name="Pretorius Z.A."/>
            <person name="Steffenson B.J."/>
            <person name="Schwessinger B."/>
            <person name="Dodds P.N."/>
            <person name="Figueroa M."/>
        </authorList>
    </citation>
    <scope>NUCLEOTIDE SEQUENCE [LARGE SCALE GENOMIC DNA]</scope>
    <source>
        <strain evidence="4">21-0</strain>
        <strain evidence="5 7">Ug99</strain>
    </source>
</reference>
<sequence length="947" mass="106182">MMKEEKKETVGGQMIHLDEHSIALLRSGVYLASFTHALKSLLEISIRSGANTISSSIDPATGTICVDDNGVGIDTGLVNLLGRFDSNSLVSAPSPNQSSSSQKQIVSYLSVSQHRILDSLAHLSLLDICSRHKDGSYSHQTLFRDGNVIFSAPAKTSRRHSHGTTTTVRDLFHNLPVRQIRENDPLRHQQRLRRQWEESRLILQSLAIVYPHISFTLRNSSHQTLASSSSNSSGSFYRISKTGLFSSTFGKIFGQQFVQDSIPLKVSIDGFQVTGLFSKKRHSSRAIQLIYLDRVLIPSNSLVHRSLANLFTGLQSEDTSGSSAPQTSLSTKVSPSKNGASSVDRHPVYLLIFTSLPKSNTSDDHDHAVHFLDEKEQDLIPQTEEKINRIASQVFSQVFLPPKELPSSSNGQKKLQQESLVKRTLQSRWPVTKRPRLTDPSPPISMNGPQSISLTDRFSAPSKKHIDRSAAKSVHHKSCVPKSKPHLDLHKTKPKHLTKSLAHAPDPKPPNAPSGKSPSLHKMIPNLKSIFEYKPPSLSTHWSSTKADQKGYSSSQTMSFEPQDGKKRNQKHKFEGVVRIDHNEDDDFRIDLSRLADPSSFTIIGQLDLKFLIVKLDGRCSLDRGDHHREDGVMVAFDQHAVHERIRVERFLHDLCTGQFNVKELETKIDHHHQQEDQGDQALGGLHSGSKFVPILVTRHEFDGLVKFKKLFNRWGFIYELTLTESDLTHGHNHNEEDDEDDDVKFKQIFMRAVPEIMWHRFQCNDGRFEVLKNVLKGCLGFFEDRSRDHNLSSSPSHPNSDWFGAVKDCPAVLVQLLNSKACRGSIMFGDKLTNQESRKLLTELGRARLPFSCAHGRPTCHPLFKFGEPPPTSQVIIDGSSIHFDQQGHHPSAFTDRSAIKPNPPPSPPLPRSSYARTRSPLSSPFMSARNSFNRRKINWESLSSG</sequence>
<organism evidence="4 6">
    <name type="scientific">Puccinia graminis f. sp. tritici</name>
    <dbReference type="NCBI Taxonomy" id="56615"/>
    <lineage>
        <taxon>Eukaryota</taxon>
        <taxon>Fungi</taxon>
        <taxon>Dikarya</taxon>
        <taxon>Basidiomycota</taxon>
        <taxon>Pucciniomycotina</taxon>
        <taxon>Pucciniomycetes</taxon>
        <taxon>Pucciniales</taxon>
        <taxon>Pucciniaceae</taxon>
        <taxon>Puccinia</taxon>
    </lineage>
</organism>
<dbReference type="Proteomes" id="UP000324748">
    <property type="component" value="Unassembled WGS sequence"/>
</dbReference>
<dbReference type="AlphaFoldDB" id="A0A5B0PAT6"/>
<dbReference type="SUPFAM" id="SSF55874">
    <property type="entry name" value="ATPase domain of HSP90 chaperone/DNA topoisomerase II/histidine kinase"/>
    <property type="match status" value="1"/>
</dbReference>
<evidence type="ECO:0000259" key="3">
    <source>
        <dbReference type="SMART" id="SM00853"/>
    </source>
</evidence>
<feature type="region of interest" description="Disordered" evidence="2">
    <location>
        <begin position="402"/>
        <end position="521"/>
    </location>
</feature>
<dbReference type="InterPro" id="IPR038973">
    <property type="entry name" value="MutL/Mlh/Pms-like"/>
</dbReference>
<evidence type="ECO:0000313" key="4">
    <source>
        <dbReference type="EMBL" id="KAA1097704.1"/>
    </source>
</evidence>
<dbReference type="GO" id="GO:0006298">
    <property type="term" value="P:mismatch repair"/>
    <property type="evidence" value="ECO:0007669"/>
    <property type="project" value="InterPro"/>
</dbReference>
<protein>
    <submittedName>
        <fullName evidence="4">DNA mismatch repair protein, variant 2</fullName>
    </submittedName>
</protein>
<dbReference type="SUPFAM" id="SSF118116">
    <property type="entry name" value="DNA mismatch repair protein MutL"/>
    <property type="match status" value="1"/>
</dbReference>
<evidence type="ECO:0000256" key="2">
    <source>
        <dbReference type="SAM" id="MobiDB-lite"/>
    </source>
</evidence>
<dbReference type="EMBL" id="VSWC01000066">
    <property type="protein sequence ID" value="KAA1097704.1"/>
    <property type="molecule type" value="Genomic_DNA"/>
</dbReference>
<feature type="compositionally biased region" description="Polar residues" evidence="2">
    <location>
        <begin position="916"/>
        <end position="929"/>
    </location>
</feature>
<dbReference type="InterPro" id="IPR014790">
    <property type="entry name" value="MutL_C"/>
</dbReference>
<dbReference type="InterPro" id="IPR042120">
    <property type="entry name" value="MutL_C_dimsub"/>
</dbReference>
<feature type="compositionally biased region" description="Polar residues" evidence="2">
    <location>
        <begin position="447"/>
        <end position="456"/>
    </location>
</feature>
<feature type="region of interest" description="Disordered" evidence="2">
    <location>
        <begin position="317"/>
        <end position="341"/>
    </location>
</feature>
<dbReference type="GO" id="GO:0140664">
    <property type="term" value="F:ATP-dependent DNA damage sensor activity"/>
    <property type="evidence" value="ECO:0007669"/>
    <property type="project" value="InterPro"/>
</dbReference>
<comment type="caution">
    <text evidence="4">The sequence shown here is derived from an EMBL/GenBank/DDBJ whole genome shotgun (WGS) entry which is preliminary data.</text>
</comment>
<comment type="similarity">
    <text evidence="1">Belongs to the DNA mismatch repair MutL/HexB family.</text>
</comment>
<dbReference type="Proteomes" id="UP000325313">
    <property type="component" value="Unassembled WGS sequence"/>
</dbReference>
<gene>
    <name evidence="4" type="primary">MLH3_2</name>
    <name evidence="5" type="synonym">MLH3_1</name>
    <name evidence="4" type="ORF">PGT21_017526</name>
    <name evidence="5" type="ORF">PGTUg99_020628</name>
</gene>
<dbReference type="InterPro" id="IPR036890">
    <property type="entry name" value="HATPase_C_sf"/>
</dbReference>
<proteinExistence type="inferred from homology"/>
<feature type="domain" description="MutL C-terminal dimerisation" evidence="3">
    <location>
        <begin position="603"/>
        <end position="833"/>
    </location>
</feature>
<feature type="region of interest" description="Disordered" evidence="2">
    <location>
        <begin position="887"/>
        <end position="929"/>
    </location>
</feature>
<dbReference type="PANTHER" id="PTHR10073">
    <property type="entry name" value="DNA MISMATCH REPAIR PROTEIN MLH, PMS, MUTL"/>
    <property type="match status" value="1"/>
</dbReference>
<feature type="compositionally biased region" description="Polar residues" evidence="2">
    <location>
        <begin position="538"/>
        <end position="560"/>
    </location>
</feature>
<dbReference type="SMART" id="SM00853">
    <property type="entry name" value="MutL_C"/>
    <property type="match status" value="1"/>
</dbReference>
<keyword evidence="6" id="KW-1185">Reference proteome</keyword>
<feature type="compositionally biased region" description="Pro residues" evidence="2">
    <location>
        <begin position="903"/>
        <end position="912"/>
    </location>
</feature>
<accession>A0A5B0PAT6</accession>
<dbReference type="Gene3D" id="3.30.565.10">
    <property type="entry name" value="Histidine kinase-like ATPase, C-terminal domain"/>
    <property type="match status" value="1"/>
</dbReference>
<dbReference type="GO" id="GO:0005524">
    <property type="term" value="F:ATP binding"/>
    <property type="evidence" value="ECO:0007669"/>
    <property type="project" value="InterPro"/>
</dbReference>
<evidence type="ECO:0000313" key="5">
    <source>
        <dbReference type="EMBL" id="KAA1126075.1"/>
    </source>
</evidence>
<dbReference type="GO" id="GO:0016887">
    <property type="term" value="F:ATP hydrolysis activity"/>
    <property type="evidence" value="ECO:0007669"/>
    <property type="project" value="InterPro"/>
</dbReference>
<dbReference type="Gene3D" id="3.30.1540.20">
    <property type="entry name" value="MutL, C-terminal domain, dimerisation subdomain"/>
    <property type="match status" value="1"/>
</dbReference>
<feature type="region of interest" description="Disordered" evidence="2">
    <location>
        <begin position="538"/>
        <end position="569"/>
    </location>
</feature>